<proteinExistence type="predicted"/>
<name>A0AAD7EY19_9AGAR</name>
<accession>A0AAD7EY19</accession>
<dbReference type="AlphaFoldDB" id="A0AAD7EY19"/>
<comment type="caution">
    <text evidence="1">The sequence shown here is derived from an EMBL/GenBank/DDBJ whole genome shotgun (WGS) entry which is preliminary data.</text>
</comment>
<keyword evidence="2" id="KW-1185">Reference proteome</keyword>
<gene>
    <name evidence="1" type="ORF">DFH08DRAFT_1076944</name>
</gene>
<organism evidence="1 2">
    <name type="scientific">Mycena albidolilacea</name>
    <dbReference type="NCBI Taxonomy" id="1033008"/>
    <lineage>
        <taxon>Eukaryota</taxon>
        <taxon>Fungi</taxon>
        <taxon>Dikarya</taxon>
        <taxon>Basidiomycota</taxon>
        <taxon>Agaricomycotina</taxon>
        <taxon>Agaricomycetes</taxon>
        <taxon>Agaricomycetidae</taxon>
        <taxon>Agaricales</taxon>
        <taxon>Marasmiineae</taxon>
        <taxon>Mycenaceae</taxon>
        <taxon>Mycena</taxon>
    </lineage>
</organism>
<dbReference type="EMBL" id="JARIHO010000010">
    <property type="protein sequence ID" value="KAJ7354030.1"/>
    <property type="molecule type" value="Genomic_DNA"/>
</dbReference>
<dbReference type="Proteomes" id="UP001218218">
    <property type="component" value="Unassembled WGS sequence"/>
</dbReference>
<evidence type="ECO:0000313" key="2">
    <source>
        <dbReference type="Proteomes" id="UP001218218"/>
    </source>
</evidence>
<reference evidence="1" key="1">
    <citation type="submission" date="2023-03" db="EMBL/GenBank/DDBJ databases">
        <title>Massive genome expansion in bonnet fungi (Mycena s.s.) driven by repeated elements and novel gene families across ecological guilds.</title>
        <authorList>
            <consortium name="Lawrence Berkeley National Laboratory"/>
            <person name="Harder C.B."/>
            <person name="Miyauchi S."/>
            <person name="Viragh M."/>
            <person name="Kuo A."/>
            <person name="Thoen E."/>
            <person name="Andreopoulos B."/>
            <person name="Lu D."/>
            <person name="Skrede I."/>
            <person name="Drula E."/>
            <person name="Henrissat B."/>
            <person name="Morin E."/>
            <person name="Kohler A."/>
            <person name="Barry K."/>
            <person name="LaButti K."/>
            <person name="Morin E."/>
            <person name="Salamov A."/>
            <person name="Lipzen A."/>
            <person name="Mereny Z."/>
            <person name="Hegedus B."/>
            <person name="Baldrian P."/>
            <person name="Stursova M."/>
            <person name="Weitz H."/>
            <person name="Taylor A."/>
            <person name="Grigoriev I.V."/>
            <person name="Nagy L.G."/>
            <person name="Martin F."/>
            <person name="Kauserud H."/>
        </authorList>
    </citation>
    <scope>NUCLEOTIDE SEQUENCE</scope>
    <source>
        <strain evidence="1">CBHHK002</strain>
    </source>
</reference>
<evidence type="ECO:0000313" key="1">
    <source>
        <dbReference type="EMBL" id="KAJ7354030.1"/>
    </source>
</evidence>
<protein>
    <submittedName>
        <fullName evidence="1">Uncharacterized protein</fullName>
    </submittedName>
</protein>
<sequence>MGAEIIEAREWLLRWQGSLTSGFQADSVHGIEMTTPPVNSVAGPSLPLDASFDLAAWGKNPPDLVISDDIYEREVEAGRIPPVTPDVGAAMLPHYGYTEDEMGRMIEDREYCQHVVQPIPPSLMDTITLT</sequence>